<evidence type="ECO:0000313" key="2">
    <source>
        <dbReference type="EnsemblPlants" id="cds.evm.model.04.1169"/>
    </source>
</evidence>
<feature type="region of interest" description="Disordered" evidence="1">
    <location>
        <begin position="1"/>
        <end position="68"/>
    </location>
</feature>
<dbReference type="Gramene" id="evm.model.04.1169">
    <property type="protein sequence ID" value="cds.evm.model.04.1169"/>
    <property type="gene ID" value="evm.TU.04.1169"/>
</dbReference>
<keyword evidence="3" id="KW-1185">Reference proteome</keyword>
<dbReference type="EnsemblPlants" id="evm.model.04.1169">
    <property type="protein sequence ID" value="cds.evm.model.04.1169"/>
    <property type="gene ID" value="evm.TU.04.1169"/>
</dbReference>
<name>A0A803PC07_CANSA</name>
<evidence type="ECO:0000313" key="3">
    <source>
        <dbReference type="Proteomes" id="UP000596661"/>
    </source>
</evidence>
<dbReference type="EMBL" id="UZAU01000373">
    <property type="status" value="NOT_ANNOTATED_CDS"/>
    <property type="molecule type" value="Genomic_DNA"/>
</dbReference>
<feature type="region of interest" description="Disordered" evidence="1">
    <location>
        <begin position="84"/>
        <end position="116"/>
    </location>
</feature>
<proteinExistence type="predicted"/>
<sequence>MSRDQFARNFNPEAQPEEDPERHIPRSRPQPRNEENNIEFGSSSSQSRTPSRYTRSGSVETPQRGRYQVHRRELHDHLNAVFKVRSQKPQNDEESRDPYLGNQGIINHTNPPTLLQGKAFYPGF</sequence>
<feature type="compositionally biased region" description="Polar residues" evidence="1">
    <location>
        <begin position="104"/>
        <end position="113"/>
    </location>
</feature>
<protein>
    <submittedName>
        <fullName evidence="2">Uncharacterized protein</fullName>
    </submittedName>
</protein>
<organism evidence="2 3">
    <name type="scientific">Cannabis sativa</name>
    <name type="common">Hemp</name>
    <name type="synonym">Marijuana</name>
    <dbReference type="NCBI Taxonomy" id="3483"/>
    <lineage>
        <taxon>Eukaryota</taxon>
        <taxon>Viridiplantae</taxon>
        <taxon>Streptophyta</taxon>
        <taxon>Embryophyta</taxon>
        <taxon>Tracheophyta</taxon>
        <taxon>Spermatophyta</taxon>
        <taxon>Magnoliopsida</taxon>
        <taxon>eudicotyledons</taxon>
        <taxon>Gunneridae</taxon>
        <taxon>Pentapetalae</taxon>
        <taxon>rosids</taxon>
        <taxon>fabids</taxon>
        <taxon>Rosales</taxon>
        <taxon>Cannabaceae</taxon>
        <taxon>Cannabis</taxon>
    </lineage>
</organism>
<feature type="compositionally biased region" description="Low complexity" evidence="1">
    <location>
        <begin position="42"/>
        <end position="56"/>
    </location>
</feature>
<dbReference type="Proteomes" id="UP000596661">
    <property type="component" value="Chromosome 4"/>
</dbReference>
<evidence type="ECO:0000256" key="1">
    <source>
        <dbReference type="SAM" id="MobiDB-lite"/>
    </source>
</evidence>
<reference evidence="2" key="2">
    <citation type="submission" date="2021-03" db="UniProtKB">
        <authorList>
            <consortium name="EnsemblPlants"/>
        </authorList>
    </citation>
    <scope>IDENTIFICATION</scope>
</reference>
<reference evidence="2" key="1">
    <citation type="submission" date="2018-11" db="EMBL/GenBank/DDBJ databases">
        <authorList>
            <person name="Grassa J C."/>
        </authorList>
    </citation>
    <scope>NUCLEOTIDE SEQUENCE [LARGE SCALE GENOMIC DNA]</scope>
</reference>
<dbReference type="AlphaFoldDB" id="A0A803PC07"/>
<accession>A0A803PC07</accession>